<evidence type="ECO:0000313" key="11">
    <source>
        <dbReference type="EMBL" id="KXB34561.1"/>
    </source>
</evidence>
<dbReference type="PATRIC" id="fig|87541.4.peg.1313"/>
<evidence type="ECO:0000256" key="6">
    <source>
        <dbReference type="ARBA" id="ARBA00023082"/>
    </source>
</evidence>
<evidence type="ECO:0000256" key="1">
    <source>
        <dbReference type="ARBA" id="ARBA00008798"/>
    </source>
</evidence>
<keyword evidence="2" id="KW-0240">DNA-directed RNA polymerase</keyword>
<reference evidence="11 12" key="1">
    <citation type="submission" date="2016-01" db="EMBL/GenBank/DDBJ databases">
        <authorList>
            <person name="Oliw E.H."/>
        </authorList>
    </citation>
    <scope>NUCLEOTIDE SEQUENCE [LARGE SCALE GENOMIC DNA]</scope>
    <source>
        <strain evidence="11 12">KA00635</strain>
    </source>
</reference>
<dbReference type="InterPro" id="IPR000394">
    <property type="entry name" value="RNA_pol_sigma_54"/>
</dbReference>
<dbReference type="Gene3D" id="1.10.10.1330">
    <property type="entry name" value="RNA polymerase sigma-54 factor, core-binding domain"/>
    <property type="match status" value="1"/>
</dbReference>
<dbReference type="PIRSF" id="PIRSF000774">
    <property type="entry name" value="RpoN"/>
    <property type="match status" value="1"/>
</dbReference>
<dbReference type="GO" id="GO:0016987">
    <property type="term" value="F:sigma factor activity"/>
    <property type="evidence" value="ECO:0007669"/>
    <property type="project" value="UniProtKB-KW"/>
</dbReference>
<keyword evidence="3" id="KW-0808">Transferase</keyword>
<dbReference type="InterPro" id="IPR007634">
    <property type="entry name" value="RNA_pol_sigma_54_DNA-bd"/>
</dbReference>
<comment type="caution">
    <text evidence="11">The sequence shown here is derived from an EMBL/GenBank/DDBJ whole genome shotgun (WGS) entry which is preliminary data.</text>
</comment>
<feature type="domain" description="RNA polymerase sigma factor 54 core-binding" evidence="10">
    <location>
        <begin position="81"/>
        <end position="260"/>
    </location>
</feature>
<dbReference type="PROSITE" id="PS50044">
    <property type="entry name" value="SIGMA54_3"/>
    <property type="match status" value="1"/>
</dbReference>
<feature type="domain" description="RNA polymerase sigma factor 54 DNA-binding" evidence="9">
    <location>
        <begin position="277"/>
        <end position="434"/>
    </location>
</feature>
<dbReference type="Proteomes" id="UP000070422">
    <property type="component" value="Unassembled WGS sequence"/>
</dbReference>
<dbReference type="GO" id="GO:0003677">
    <property type="term" value="F:DNA binding"/>
    <property type="evidence" value="ECO:0007669"/>
    <property type="project" value="UniProtKB-KW"/>
</dbReference>
<accession>A0A133XUD4</accession>
<evidence type="ECO:0000259" key="10">
    <source>
        <dbReference type="Pfam" id="PF04963"/>
    </source>
</evidence>
<dbReference type="GO" id="GO:0016779">
    <property type="term" value="F:nucleotidyltransferase activity"/>
    <property type="evidence" value="ECO:0007669"/>
    <property type="project" value="UniProtKB-KW"/>
</dbReference>
<dbReference type="NCBIfam" id="TIGR02395">
    <property type="entry name" value="rpoN_sigma"/>
    <property type="match status" value="1"/>
</dbReference>
<dbReference type="Pfam" id="PF04552">
    <property type="entry name" value="Sigma54_DBD"/>
    <property type="match status" value="1"/>
</dbReference>
<dbReference type="OrthoDB" id="9814402at2"/>
<keyword evidence="7" id="KW-0238">DNA-binding</keyword>
<dbReference type="InterPro" id="IPR038709">
    <property type="entry name" value="RpoN_core-bd_sf"/>
</dbReference>
<keyword evidence="6" id="KW-0731">Sigma factor</keyword>
<dbReference type="Gene3D" id="1.10.10.60">
    <property type="entry name" value="Homeodomain-like"/>
    <property type="match status" value="1"/>
</dbReference>
<dbReference type="GO" id="GO:0000428">
    <property type="term" value="C:DNA-directed RNA polymerase complex"/>
    <property type="evidence" value="ECO:0007669"/>
    <property type="project" value="UniProtKB-KW"/>
</dbReference>
<dbReference type="RefSeq" id="WP_060937075.1">
    <property type="nucleotide sequence ID" value="NZ_JASOZP010000011.1"/>
</dbReference>
<keyword evidence="5" id="KW-0805">Transcription regulation</keyword>
<keyword evidence="4" id="KW-0548">Nucleotidyltransferase</keyword>
<dbReference type="EMBL" id="LSCQ01000074">
    <property type="protein sequence ID" value="KXB34561.1"/>
    <property type="molecule type" value="Genomic_DNA"/>
</dbReference>
<evidence type="ECO:0000256" key="8">
    <source>
        <dbReference type="ARBA" id="ARBA00023163"/>
    </source>
</evidence>
<dbReference type="AlphaFoldDB" id="A0A133XUD4"/>
<proteinExistence type="inferred from homology"/>
<evidence type="ECO:0000256" key="4">
    <source>
        <dbReference type="ARBA" id="ARBA00022695"/>
    </source>
</evidence>
<protein>
    <submittedName>
        <fullName evidence="11">Putative RNA polymerase sigma-54 factor</fullName>
    </submittedName>
</protein>
<comment type="similarity">
    <text evidence="1">Belongs to the sigma-54 factor family.</text>
</comment>
<evidence type="ECO:0000259" key="9">
    <source>
        <dbReference type="Pfam" id="PF04552"/>
    </source>
</evidence>
<organism evidence="11 12">
    <name type="scientific">Aerococcus christensenii</name>
    <dbReference type="NCBI Taxonomy" id="87541"/>
    <lineage>
        <taxon>Bacteria</taxon>
        <taxon>Bacillati</taxon>
        <taxon>Bacillota</taxon>
        <taxon>Bacilli</taxon>
        <taxon>Lactobacillales</taxon>
        <taxon>Aerococcaceae</taxon>
        <taxon>Aerococcus</taxon>
    </lineage>
</organism>
<evidence type="ECO:0000313" key="12">
    <source>
        <dbReference type="Proteomes" id="UP000070422"/>
    </source>
</evidence>
<sequence length="437" mass="50310">MSIKPINQQTLQPTLTPHQKKRLIQSAQIFQADQTTLANIIDAHCQANPFIKAKKSIPSTPTSSSYSSKEDSAWDLHLTAADPLTTEEYLLFQLRTFDSVTQTALIQLIHHLDDQGYLREDSQKLCHLYDWQPSQFTHYLTLLQSLNPTGIGARNLQECLILQANAHPEGDLASTMLTDYFQEMAAHQFEVIADLTQNSLQAVKESFQLIQTFNPYPLTDTPKVTPPPLIPDLIVSYEEDRFNIQCVNDYLPNLSFNQSYFNHMQDLNTEKDPELTAYLNQQRADYQWLIHTLDERKESLFQIVQTILSIQGDYFQDKQPYLNVLTQNQIAQKIQKSPSTISRLMHQKYLQFNGRVFPLNHWLSPSLTQEGPSLSLGHFKIELQALIANESSFHPLSDQALTNLFQLKGYSLSRRVLTKYRQLLGFSSSRQRKRKKH</sequence>
<dbReference type="PRINTS" id="PR00045">
    <property type="entry name" value="SIGMA54FCT"/>
</dbReference>
<evidence type="ECO:0000256" key="3">
    <source>
        <dbReference type="ARBA" id="ARBA00022679"/>
    </source>
</evidence>
<evidence type="ECO:0000256" key="5">
    <source>
        <dbReference type="ARBA" id="ARBA00023015"/>
    </source>
</evidence>
<dbReference type="PANTHER" id="PTHR32248">
    <property type="entry name" value="RNA POLYMERASE SIGMA-54 FACTOR"/>
    <property type="match status" value="1"/>
</dbReference>
<dbReference type="PANTHER" id="PTHR32248:SF4">
    <property type="entry name" value="RNA POLYMERASE SIGMA-54 FACTOR"/>
    <property type="match status" value="1"/>
</dbReference>
<dbReference type="STRING" id="87541.AWM71_06005"/>
<evidence type="ECO:0000256" key="2">
    <source>
        <dbReference type="ARBA" id="ARBA00022478"/>
    </source>
</evidence>
<gene>
    <name evidence="11" type="ORF">HMPREF3187_01329</name>
</gene>
<dbReference type="GO" id="GO:0006352">
    <property type="term" value="P:DNA-templated transcription initiation"/>
    <property type="evidence" value="ECO:0007669"/>
    <property type="project" value="InterPro"/>
</dbReference>
<dbReference type="GO" id="GO:0001216">
    <property type="term" value="F:DNA-binding transcription activator activity"/>
    <property type="evidence" value="ECO:0007669"/>
    <property type="project" value="InterPro"/>
</dbReference>
<dbReference type="InterPro" id="IPR007046">
    <property type="entry name" value="RNA_pol_sigma_54_core-bd"/>
</dbReference>
<keyword evidence="8" id="KW-0804">Transcription</keyword>
<evidence type="ECO:0000256" key="7">
    <source>
        <dbReference type="ARBA" id="ARBA00023125"/>
    </source>
</evidence>
<name>A0A133XUD4_9LACT</name>
<dbReference type="Pfam" id="PF04963">
    <property type="entry name" value="Sigma54_CBD"/>
    <property type="match status" value="1"/>
</dbReference>